<evidence type="ECO:0000313" key="6">
    <source>
        <dbReference type="EMBL" id="CAD6490820.1"/>
    </source>
</evidence>
<dbReference type="GO" id="GO:0016757">
    <property type="term" value="F:glycosyltransferase activity"/>
    <property type="evidence" value="ECO:0007669"/>
    <property type="project" value="UniProtKB-KW"/>
</dbReference>
<evidence type="ECO:0000256" key="3">
    <source>
        <dbReference type="ARBA" id="ARBA00022679"/>
    </source>
</evidence>
<gene>
    <name evidence="6" type="ORF">ANIMEMIM_00022</name>
</gene>
<feature type="domain" description="Glycosyltransferase 2-like" evidence="5">
    <location>
        <begin position="27"/>
        <end position="173"/>
    </location>
</feature>
<organism evidence="6 7">
    <name type="scientific">Candidatus Argoarchaeum ethanivorans</name>
    <dbReference type="NCBI Taxonomy" id="2608793"/>
    <lineage>
        <taxon>Archaea</taxon>
        <taxon>Methanobacteriati</taxon>
        <taxon>Methanobacteriota</taxon>
        <taxon>Stenosarchaea group</taxon>
        <taxon>Methanomicrobia</taxon>
        <taxon>Methanosarcinales</taxon>
        <taxon>Methanosarcinales incertae sedis</taxon>
        <taxon>GOM Arc I cluster</taxon>
        <taxon>Candidatus Argoarchaeum</taxon>
    </lineage>
</organism>
<dbReference type="PANTHER" id="PTHR43179:SF12">
    <property type="entry name" value="GALACTOFURANOSYLTRANSFERASE GLFT2"/>
    <property type="match status" value="1"/>
</dbReference>
<evidence type="ECO:0000259" key="5">
    <source>
        <dbReference type="Pfam" id="PF00535"/>
    </source>
</evidence>
<accession>A0A811T5A2</accession>
<dbReference type="SUPFAM" id="SSF53448">
    <property type="entry name" value="Nucleotide-diphospho-sugar transferases"/>
    <property type="match status" value="1"/>
</dbReference>
<dbReference type="CDD" id="cd04186">
    <property type="entry name" value="GT_2_like_c"/>
    <property type="match status" value="1"/>
</dbReference>
<reference evidence="6" key="1">
    <citation type="submission" date="2020-10" db="EMBL/GenBank/DDBJ databases">
        <authorList>
            <person name="Hahn C.J."/>
            <person name="Laso-Perez R."/>
            <person name="Vulcano F."/>
            <person name="Vaziourakis K.-M."/>
            <person name="Stokke R."/>
            <person name="Steen I.H."/>
            <person name="Teske A."/>
            <person name="Boetius A."/>
            <person name="Liebeke M."/>
            <person name="Amann R."/>
            <person name="Knittel K."/>
        </authorList>
    </citation>
    <scope>NUCLEOTIDE SEQUENCE</scope>
    <source>
        <strain evidence="6">Gfbio:e3339647-f889-4370-9287-4fb5cb688e4c:AG393N10_GoMArc1</strain>
    </source>
</reference>
<feature type="transmembrane region" description="Helical" evidence="4">
    <location>
        <begin position="278"/>
        <end position="297"/>
    </location>
</feature>
<dbReference type="Pfam" id="PF00535">
    <property type="entry name" value="Glycos_transf_2"/>
    <property type="match status" value="1"/>
</dbReference>
<keyword evidence="4" id="KW-0472">Membrane</keyword>
<keyword evidence="4" id="KW-0812">Transmembrane</keyword>
<dbReference type="Proteomes" id="UP000637195">
    <property type="component" value="Unassembled WGS sequence"/>
</dbReference>
<dbReference type="AlphaFoldDB" id="A0A811T5A2"/>
<name>A0A811T5A2_9EURY</name>
<dbReference type="PANTHER" id="PTHR43179">
    <property type="entry name" value="RHAMNOSYLTRANSFERASE WBBL"/>
    <property type="match status" value="1"/>
</dbReference>
<evidence type="ECO:0000256" key="1">
    <source>
        <dbReference type="ARBA" id="ARBA00006739"/>
    </source>
</evidence>
<dbReference type="InterPro" id="IPR029044">
    <property type="entry name" value="Nucleotide-diphossugar_trans"/>
</dbReference>
<comment type="similarity">
    <text evidence="1">Belongs to the glycosyltransferase 2 family.</text>
</comment>
<keyword evidence="3 6" id="KW-0808">Transferase</keyword>
<comment type="caution">
    <text evidence="6">The sequence shown here is derived from an EMBL/GenBank/DDBJ whole genome shotgun (WGS) entry which is preliminary data.</text>
</comment>
<evidence type="ECO:0000256" key="4">
    <source>
        <dbReference type="SAM" id="Phobius"/>
    </source>
</evidence>
<keyword evidence="4" id="KW-1133">Transmembrane helix</keyword>
<dbReference type="InterPro" id="IPR001173">
    <property type="entry name" value="Glyco_trans_2-like"/>
</dbReference>
<keyword evidence="2" id="KW-0328">Glycosyltransferase</keyword>
<evidence type="ECO:0000313" key="7">
    <source>
        <dbReference type="Proteomes" id="UP000637195"/>
    </source>
</evidence>
<protein>
    <submittedName>
        <fullName evidence="6">Glycosyl transferase family 2</fullName>
    </submittedName>
</protein>
<proteinExistence type="inferred from homology"/>
<dbReference type="Gene3D" id="3.90.550.10">
    <property type="entry name" value="Spore Coat Polysaccharide Biosynthesis Protein SpsA, Chain A"/>
    <property type="match status" value="1"/>
</dbReference>
<sequence length="323" mass="37768">MSKNINSRFVDGTKGLLDVMEYPKVCIILLNWNGLHDTTECLESIRKISYNNYEVIVVDNASTGNDTDVLKEKFGDYIRLIENRKNYGFSEGNNIAMRYAINNNLSPDYFLLLNNDTTVAPDFLTELVKVAEGDPEIGIVGPEIYFYDFEGRKNVIWSAGGKVGWWREPFYYHLGYTHNDSPKYQVVKDVGFVSGAAMLLKRHVAEEISFLNSQYFFGYEEIECCLKARKAGYKIIYVPKAKVWHKALRRYRSGYNPTIGDPTDYYHLIRNNFSPLVYYYHWMLLPILLFKWGITYLKRYRDKATLYKFLSDFSRFIIKRKGD</sequence>
<evidence type="ECO:0000256" key="2">
    <source>
        <dbReference type="ARBA" id="ARBA00022676"/>
    </source>
</evidence>
<dbReference type="EMBL" id="CAJHIM010000001">
    <property type="protein sequence ID" value="CAD6490820.1"/>
    <property type="molecule type" value="Genomic_DNA"/>
</dbReference>